<name>A0A4R2N192_9PAST</name>
<sequence length="261" mass="30792">MEIEQNWQNYRSKINDEVAIFSVNLGIFDQFALIQDECRKILQINLSFSTKQATIVEDENYQNILKEIFKISTLLSTVKKTCYVGYSISSKKTAIYFYCKNEKPLLEILKQFPEIESYSVQKDPNWDIYFDFLIPSPLEMKINATEEILAMLQQNNRSLENIFYIEHTFYFSDTENMRLFLEKIVEKRISFVKLQHSPMPVPIDEDENETAYIVQLDQEIALNTPEIFQSVEIFEILSNQFSATYVGWESQDISLYKNHLN</sequence>
<evidence type="ECO:0000313" key="4">
    <source>
        <dbReference type="Proteomes" id="UP000294841"/>
    </source>
</evidence>
<proteinExistence type="predicted"/>
<gene>
    <name evidence="3" type="ORF">EV697_102177</name>
</gene>
<dbReference type="Pfam" id="PF06877">
    <property type="entry name" value="RraB"/>
    <property type="match status" value="1"/>
</dbReference>
<evidence type="ECO:0000259" key="1">
    <source>
        <dbReference type="Pfam" id="PF05117"/>
    </source>
</evidence>
<reference evidence="3 4" key="1">
    <citation type="submission" date="2019-03" db="EMBL/GenBank/DDBJ databases">
        <title>Genomic Encyclopedia of Type Strains, Phase IV (KMG-IV): sequencing the most valuable type-strain genomes for metagenomic binning, comparative biology and taxonomic classification.</title>
        <authorList>
            <person name="Goeker M."/>
        </authorList>
    </citation>
    <scope>NUCLEOTIDE SEQUENCE [LARGE SCALE GENOMIC DNA]</scope>
    <source>
        <strain evidence="3 4">DSM 28231</strain>
    </source>
</reference>
<organism evidence="3 4">
    <name type="scientific">Bisgaardia hudsonensis</name>
    <dbReference type="NCBI Taxonomy" id="109472"/>
    <lineage>
        <taxon>Bacteria</taxon>
        <taxon>Pseudomonadati</taxon>
        <taxon>Pseudomonadota</taxon>
        <taxon>Gammaproteobacteria</taxon>
        <taxon>Pasteurellales</taxon>
        <taxon>Pasteurellaceae</taxon>
        <taxon>Bisgaardia</taxon>
    </lineage>
</organism>
<dbReference type="AlphaFoldDB" id="A0A4R2N192"/>
<dbReference type="Gene3D" id="3.30.70.970">
    <property type="entry name" value="RraB-like"/>
    <property type="match status" value="1"/>
</dbReference>
<evidence type="ECO:0000313" key="3">
    <source>
        <dbReference type="EMBL" id="TCP13300.1"/>
    </source>
</evidence>
<feature type="domain" description="DUF695" evidence="1">
    <location>
        <begin position="5"/>
        <end position="133"/>
    </location>
</feature>
<dbReference type="Proteomes" id="UP000294841">
    <property type="component" value="Unassembled WGS sequence"/>
</dbReference>
<dbReference type="InterPro" id="IPR009671">
    <property type="entry name" value="RraB_dom"/>
</dbReference>
<dbReference type="RefSeq" id="WP_165906464.1">
    <property type="nucleotide sequence ID" value="NZ_CP016605.1"/>
</dbReference>
<dbReference type="Pfam" id="PF05117">
    <property type="entry name" value="DUF695"/>
    <property type="match status" value="1"/>
</dbReference>
<keyword evidence="4" id="KW-1185">Reference proteome</keyword>
<dbReference type="InterPro" id="IPR016097">
    <property type="entry name" value="DUF695"/>
</dbReference>
<protein>
    <submittedName>
        <fullName evidence="3">Uncharacterized protein (TIGR01619 family)</fullName>
    </submittedName>
</protein>
<evidence type="ECO:0000259" key="2">
    <source>
        <dbReference type="Pfam" id="PF06877"/>
    </source>
</evidence>
<dbReference type="InterPro" id="IPR006506">
    <property type="entry name" value="CHP01619"/>
</dbReference>
<comment type="caution">
    <text evidence="3">The sequence shown here is derived from an EMBL/GenBank/DDBJ whole genome shotgun (WGS) entry which is preliminary data.</text>
</comment>
<dbReference type="EMBL" id="SLXI01000002">
    <property type="protein sequence ID" value="TCP13300.1"/>
    <property type="molecule type" value="Genomic_DNA"/>
</dbReference>
<accession>A0A4R2N192</accession>
<dbReference type="InterPro" id="IPR036701">
    <property type="entry name" value="RraB-like_sf"/>
</dbReference>
<dbReference type="SUPFAM" id="SSF89946">
    <property type="entry name" value="Hypothetical protein VC0424"/>
    <property type="match status" value="1"/>
</dbReference>
<feature type="domain" description="Regulator of ribonuclease activity B" evidence="2">
    <location>
        <begin position="143"/>
        <end position="249"/>
    </location>
</feature>
<dbReference type="NCBIfam" id="TIGR01619">
    <property type="entry name" value="hyp_HI0040"/>
    <property type="match status" value="1"/>
</dbReference>